<comment type="caution">
    <text evidence="1">The sequence shown here is derived from an EMBL/GenBank/DDBJ whole genome shotgun (WGS) entry which is preliminary data.</text>
</comment>
<sequence>MVTYVQEYGYELTPCPADQGGGWLLRLLADGRELGRRVFPPVAGIEDAQLAAATAHDEALAAVTAWLASVDERDPSQRPRPADAGGLYLMMPDDWLLSPQGVRNA</sequence>
<name>A0A5T3SM43_SALER</name>
<evidence type="ECO:0000313" key="1">
    <source>
        <dbReference type="EMBL" id="EAN7721600.1"/>
    </source>
</evidence>
<accession>A0A5T3SM43</accession>
<organism evidence="1">
    <name type="scientific">Salmonella enterica</name>
    <name type="common">Salmonella choleraesuis</name>
    <dbReference type="NCBI Taxonomy" id="28901"/>
    <lineage>
        <taxon>Bacteria</taxon>
        <taxon>Pseudomonadati</taxon>
        <taxon>Pseudomonadota</taxon>
        <taxon>Gammaproteobacteria</taxon>
        <taxon>Enterobacterales</taxon>
        <taxon>Enterobacteriaceae</taxon>
        <taxon>Salmonella</taxon>
    </lineage>
</organism>
<gene>
    <name evidence="1" type="ORF">EOF54_21550</name>
</gene>
<dbReference type="EMBL" id="AACZDB010000076">
    <property type="protein sequence ID" value="EAN7721600.1"/>
    <property type="molecule type" value="Genomic_DNA"/>
</dbReference>
<protein>
    <submittedName>
        <fullName evidence="1">Uncharacterized protein</fullName>
    </submittedName>
</protein>
<proteinExistence type="predicted"/>
<dbReference type="AlphaFoldDB" id="A0A5T3SM43"/>
<reference evidence="1" key="1">
    <citation type="submission" date="2019-01" db="EMBL/GenBank/DDBJ databases">
        <authorList>
            <consortium name="PulseNet: The National Subtyping Network for Foodborne Disease Surveillance"/>
            <person name="Tarr C.L."/>
            <person name="Trees E."/>
            <person name="Katz L.S."/>
            <person name="Carleton-Romer H.A."/>
            <person name="Stroika S."/>
            <person name="Kucerova Z."/>
            <person name="Roache K.F."/>
            <person name="Sabol A.L."/>
            <person name="Besser J."/>
            <person name="Gerner-Smidt P."/>
        </authorList>
    </citation>
    <scope>NUCLEOTIDE SEQUENCE</scope>
    <source>
        <strain evidence="1">PNUSAS064916</strain>
    </source>
</reference>